<keyword evidence="2" id="KW-0472">Membrane</keyword>
<reference evidence="3" key="1">
    <citation type="submission" date="2023-06" db="EMBL/GenBank/DDBJ databases">
        <title>Genome-scale phylogeny and comparative genomics of the fungal order Sordariales.</title>
        <authorList>
            <consortium name="Lawrence Berkeley National Laboratory"/>
            <person name="Hensen N."/>
            <person name="Bonometti L."/>
            <person name="Westerberg I."/>
            <person name="Brannstrom I.O."/>
            <person name="Guillou S."/>
            <person name="Cros-Aarteil S."/>
            <person name="Calhoun S."/>
            <person name="Haridas S."/>
            <person name="Kuo A."/>
            <person name="Mondo S."/>
            <person name="Pangilinan J."/>
            <person name="Riley R."/>
            <person name="Labutti K."/>
            <person name="Andreopoulos B."/>
            <person name="Lipzen A."/>
            <person name="Chen C."/>
            <person name="Yanf M."/>
            <person name="Daum C."/>
            <person name="Ng V."/>
            <person name="Clum A."/>
            <person name="Steindorff A."/>
            <person name="Ohm R."/>
            <person name="Martin F."/>
            <person name="Silar P."/>
            <person name="Natvig D."/>
            <person name="Lalanne C."/>
            <person name="Gautier V."/>
            <person name="Ament-Velasquez S.L."/>
            <person name="Kruys A."/>
            <person name="Hutchinson M.I."/>
            <person name="Powell A.J."/>
            <person name="Barry K."/>
            <person name="Miller A.N."/>
            <person name="Grigoriev I.V."/>
            <person name="Debuchy R."/>
            <person name="Gladieux P."/>
            <person name="Thoren M.H."/>
            <person name="Johannesson H."/>
        </authorList>
    </citation>
    <scope>NUCLEOTIDE SEQUENCE</scope>
    <source>
        <strain evidence="3">PSN4</strain>
    </source>
</reference>
<sequence>MSQQQANPNRRNYALHQLPTPAQQPAPAQPPGSQPGPLPITNPRVTNRSGASWICFRDFGRAGAFWAAIAVVTSFIFSMLQYFKPDTYDPSTVAILKEQRFQSDIAAREFCLRLREAKLAWSQSDCDRILNAPFPSRPEPPSESGQLPQFTAKLRTLLATVITALWNGVANLPADVLISCVLVLAVIFVLSERKRPQAPTVQVPEDRGHQTAQGDGTGRLSSFGSVSPSKMVVGPAPPRAVSPSHDSRAVPVKPPVVDGNSELPGGTDTISQVNTDRGQLPDEETSPRTPEEQDMGVSHNHTEISVLGAGWMLKAQSSPAAPQEPSDSRTSSTAVINKMEAATSPESRPTPTTPLSSTCTTPDWSESSRERFRRPGSNSDCWTAVELWDCCQCGHQNSAASSPICLMCDHPRCSSCRVEPNKLNGSLAGGHSSASGHSSVHTSTGYGGTKRR</sequence>
<evidence type="ECO:0000313" key="4">
    <source>
        <dbReference type="Proteomes" id="UP001239445"/>
    </source>
</evidence>
<dbReference type="EMBL" id="MU839857">
    <property type="protein sequence ID" value="KAK1749498.1"/>
    <property type="molecule type" value="Genomic_DNA"/>
</dbReference>
<proteinExistence type="predicted"/>
<protein>
    <submittedName>
        <fullName evidence="3">Uncharacterized protein</fullName>
    </submittedName>
</protein>
<feature type="compositionally biased region" description="Pro residues" evidence="1">
    <location>
        <begin position="22"/>
        <end position="40"/>
    </location>
</feature>
<comment type="caution">
    <text evidence="3">The sequence shown here is derived from an EMBL/GenBank/DDBJ whole genome shotgun (WGS) entry which is preliminary data.</text>
</comment>
<keyword evidence="4" id="KW-1185">Reference proteome</keyword>
<feature type="compositionally biased region" description="Low complexity" evidence="1">
    <location>
        <begin position="427"/>
        <end position="444"/>
    </location>
</feature>
<feature type="transmembrane region" description="Helical" evidence="2">
    <location>
        <begin position="64"/>
        <end position="83"/>
    </location>
</feature>
<feature type="compositionally biased region" description="Polar residues" evidence="1">
    <location>
        <begin position="268"/>
        <end position="277"/>
    </location>
</feature>
<feature type="transmembrane region" description="Helical" evidence="2">
    <location>
        <begin position="172"/>
        <end position="190"/>
    </location>
</feature>
<dbReference type="AlphaFoldDB" id="A0AAJ0B0M0"/>
<feature type="compositionally biased region" description="Polar residues" evidence="1">
    <location>
        <begin position="210"/>
        <end position="228"/>
    </location>
</feature>
<gene>
    <name evidence="3" type="ORF">QBC47DRAFT_395728</name>
</gene>
<accession>A0AAJ0B0M0</accession>
<feature type="region of interest" description="Disordered" evidence="1">
    <location>
        <begin position="427"/>
        <end position="452"/>
    </location>
</feature>
<feature type="region of interest" description="Disordered" evidence="1">
    <location>
        <begin position="197"/>
        <end position="297"/>
    </location>
</feature>
<organism evidence="3 4">
    <name type="scientific">Echria macrotheca</name>
    <dbReference type="NCBI Taxonomy" id="438768"/>
    <lineage>
        <taxon>Eukaryota</taxon>
        <taxon>Fungi</taxon>
        <taxon>Dikarya</taxon>
        <taxon>Ascomycota</taxon>
        <taxon>Pezizomycotina</taxon>
        <taxon>Sordariomycetes</taxon>
        <taxon>Sordariomycetidae</taxon>
        <taxon>Sordariales</taxon>
        <taxon>Schizotheciaceae</taxon>
        <taxon>Echria</taxon>
    </lineage>
</organism>
<evidence type="ECO:0000256" key="1">
    <source>
        <dbReference type="SAM" id="MobiDB-lite"/>
    </source>
</evidence>
<feature type="compositionally biased region" description="Low complexity" evidence="1">
    <location>
        <begin position="343"/>
        <end position="362"/>
    </location>
</feature>
<name>A0AAJ0B0M0_9PEZI</name>
<feature type="compositionally biased region" description="Polar residues" evidence="1">
    <location>
        <begin position="1"/>
        <end position="10"/>
    </location>
</feature>
<dbReference type="Proteomes" id="UP001239445">
    <property type="component" value="Unassembled WGS sequence"/>
</dbReference>
<keyword evidence="2" id="KW-0812">Transmembrane</keyword>
<feature type="region of interest" description="Disordered" evidence="1">
    <location>
        <begin position="1"/>
        <end position="44"/>
    </location>
</feature>
<evidence type="ECO:0000313" key="3">
    <source>
        <dbReference type="EMBL" id="KAK1749498.1"/>
    </source>
</evidence>
<keyword evidence="2" id="KW-1133">Transmembrane helix</keyword>
<evidence type="ECO:0000256" key="2">
    <source>
        <dbReference type="SAM" id="Phobius"/>
    </source>
</evidence>
<feature type="region of interest" description="Disordered" evidence="1">
    <location>
        <begin position="340"/>
        <end position="376"/>
    </location>
</feature>